<proteinExistence type="predicted"/>
<name>A0A5B7G4U7_PORTR</name>
<accession>A0A5B7G4U7</accession>
<organism evidence="2 3">
    <name type="scientific">Portunus trituberculatus</name>
    <name type="common">Swimming crab</name>
    <name type="synonym">Neptunus trituberculatus</name>
    <dbReference type="NCBI Taxonomy" id="210409"/>
    <lineage>
        <taxon>Eukaryota</taxon>
        <taxon>Metazoa</taxon>
        <taxon>Ecdysozoa</taxon>
        <taxon>Arthropoda</taxon>
        <taxon>Crustacea</taxon>
        <taxon>Multicrustacea</taxon>
        <taxon>Malacostraca</taxon>
        <taxon>Eumalacostraca</taxon>
        <taxon>Eucarida</taxon>
        <taxon>Decapoda</taxon>
        <taxon>Pleocyemata</taxon>
        <taxon>Brachyura</taxon>
        <taxon>Eubrachyura</taxon>
        <taxon>Portunoidea</taxon>
        <taxon>Portunidae</taxon>
        <taxon>Portuninae</taxon>
        <taxon>Portunus</taxon>
    </lineage>
</organism>
<reference evidence="2 3" key="1">
    <citation type="submission" date="2019-05" db="EMBL/GenBank/DDBJ databases">
        <title>Another draft genome of Portunus trituberculatus and its Hox gene families provides insights of decapod evolution.</title>
        <authorList>
            <person name="Jeong J.-H."/>
            <person name="Song I."/>
            <person name="Kim S."/>
            <person name="Choi T."/>
            <person name="Kim D."/>
            <person name="Ryu S."/>
            <person name="Kim W."/>
        </authorList>
    </citation>
    <scope>NUCLEOTIDE SEQUENCE [LARGE SCALE GENOMIC DNA]</scope>
    <source>
        <tissue evidence="2">Muscle</tissue>
    </source>
</reference>
<dbReference type="Proteomes" id="UP000324222">
    <property type="component" value="Unassembled WGS sequence"/>
</dbReference>
<dbReference type="EMBL" id="VSRR010012765">
    <property type="protein sequence ID" value="MPC54951.1"/>
    <property type="molecule type" value="Genomic_DNA"/>
</dbReference>
<feature type="region of interest" description="Disordered" evidence="1">
    <location>
        <begin position="138"/>
        <end position="163"/>
    </location>
</feature>
<evidence type="ECO:0000313" key="3">
    <source>
        <dbReference type="Proteomes" id="UP000324222"/>
    </source>
</evidence>
<dbReference type="AlphaFoldDB" id="A0A5B7G4U7"/>
<evidence type="ECO:0000256" key="1">
    <source>
        <dbReference type="SAM" id="MobiDB-lite"/>
    </source>
</evidence>
<feature type="region of interest" description="Disordered" evidence="1">
    <location>
        <begin position="79"/>
        <end position="119"/>
    </location>
</feature>
<evidence type="ECO:0000313" key="2">
    <source>
        <dbReference type="EMBL" id="MPC54951.1"/>
    </source>
</evidence>
<keyword evidence="3" id="KW-1185">Reference proteome</keyword>
<sequence length="163" mass="17371">MQADCLARSTRHFLARPAPAQDLRNGDTCSPAGGFRGVWGASGREMTGALQVISCSRGGVRVAGEGCWSLLTQKVSGGREAEARWAEGATGRRRSRRGEGSDHAPHRRYTVHGQPHHSLASPSVLTVAQVAVPLATPTVSRTQPSPPPYCRAAANTTHNERKI</sequence>
<protein>
    <submittedName>
        <fullName evidence="2">Uncharacterized protein</fullName>
    </submittedName>
</protein>
<gene>
    <name evidence="2" type="ORF">E2C01_048881</name>
</gene>
<comment type="caution">
    <text evidence="2">The sequence shown here is derived from an EMBL/GenBank/DDBJ whole genome shotgun (WGS) entry which is preliminary data.</text>
</comment>